<evidence type="ECO:0000313" key="1">
    <source>
        <dbReference type="EMBL" id="BAE23319.1"/>
    </source>
</evidence>
<name>Q3UVF0_MOUSE</name>
<protein>
    <submittedName>
        <fullName evidence="1">Uncharacterized protein</fullName>
    </submittedName>
</protein>
<reference evidence="1" key="5">
    <citation type="journal article" date="2002" name="Nature">
        <title>Analysis of the mouse transcriptome based on functional annotation of 60,770 full-length cDNAs.</title>
        <authorList>
            <consortium name="The FANTOM Consortium and the RIKEN Genome Exploration Research Group Phase I and II Team"/>
        </authorList>
    </citation>
    <scope>NUCLEOTIDE SEQUENCE</scope>
    <source>
        <strain evidence="1">C57BL/6J</strain>
        <tissue evidence="1">Cerebellum</tissue>
    </source>
</reference>
<reference evidence="1" key="8">
    <citation type="journal article" date="2005" name="Science">
        <title>Antisense Transcription in the Mammalian Transcriptome.</title>
        <authorList>
            <consortium name="RIKEN Genome Exploration Research Group and Genome Science Group (Genome Network Project Core Group) and the FANTOM Consortium"/>
        </authorList>
    </citation>
    <scope>NUCLEOTIDE SEQUENCE</scope>
    <source>
        <strain evidence="1">C57BL/6J</strain>
        <tissue evidence="1">Cerebellum</tissue>
    </source>
</reference>
<sequence length="100" mass="10982">MPASVGSFFPLPDFNVVLGNSCKAVLMNKRYWVCLGLFVCLFNSRPQREGGHGPLLELTMTDSLIRVSEVANSEFAPRLCSLMACWQPPQGHSLPPCPSD</sequence>
<reference evidence="1" key="7">
    <citation type="journal article" date="2005" name="Science">
        <title>The Transcriptional Landscape of the Mammalian Genome.</title>
        <authorList>
            <consortium name="The FANTOM Consortium"/>
            <consortium name="Riken Genome Exploration Research Group and Genome Science Group (Genome Network Project Core Group)"/>
        </authorList>
    </citation>
    <scope>NUCLEOTIDE SEQUENCE</scope>
    <source>
        <strain evidence="1">C57BL/6J</strain>
        <tissue evidence="1">Cerebellum</tissue>
    </source>
</reference>
<accession>Q3UVF0</accession>
<organism evidence="1">
    <name type="scientific">Mus musculus</name>
    <name type="common">Mouse</name>
    <dbReference type="NCBI Taxonomy" id="10090"/>
    <lineage>
        <taxon>Eukaryota</taxon>
        <taxon>Metazoa</taxon>
        <taxon>Chordata</taxon>
        <taxon>Craniata</taxon>
        <taxon>Vertebrata</taxon>
        <taxon>Euteleostomi</taxon>
        <taxon>Mammalia</taxon>
        <taxon>Eutheria</taxon>
        <taxon>Euarchontoglires</taxon>
        <taxon>Glires</taxon>
        <taxon>Rodentia</taxon>
        <taxon>Myomorpha</taxon>
        <taxon>Muroidea</taxon>
        <taxon>Muridae</taxon>
        <taxon>Murinae</taxon>
        <taxon>Mus</taxon>
        <taxon>Mus</taxon>
    </lineage>
</organism>
<dbReference type="MGI" id="MGI:5011594">
    <property type="gene designation" value="Gm19409"/>
</dbReference>
<reference evidence="1" key="6">
    <citation type="submission" date="2004-03" db="EMBL/GenBank/DDBJ databases">
        <authorList>
            <person name="Arakawa T."/>
            <person name="Carninci P."/>
            <person name="Fukuda S."/>
            <person name="Hashizume W."/>
            <person name="Hayashida K."/>
            <person name="Hori F."/>
            <person name="Iida J."/>
            <person name="Imamura K."/>
            <person name="Imotani K."/>
            <person name="Itoh M."/>
            <person name="Kanagawa S."/>
            <person name="Kawai J."/>
            <person name="Kojima M."/>
            <person name="Konno H."/>
            <person name="Murata M."/>
            <person name="Nakamura M."/>
            <person name="Ninomiya N."/>
            <person name="Nishiyori H."/>
            <person name="Nomura K."/>
            <person name="Ohno M."/>
            <person name="Sakazume N."/>
            <person name="Sano H."/>
            <person name="Sasaki D."/>
            <person name="Shibata K."/>
            <person name="Shiraki T."/>
            <person name="Tagami M."/>
            <person name="Tagami Y."/>
            <person name="Waki K."/>
            <person name="Watahiki A."/>
            <person name="Muramatsu M."/>
            <person name="Hayashizaki Y."/>
        </authorList>
    </citation>
    <scope>NUCLEOTIDE SEQUENCE</scope>
    <source>
        <strain evidence="1">C57BL/6J</strain>
        <tissue evidence="1">Cerebellum</tissue>
    </source>
</reference>
<dbReference type="EMBL" id="AK137355">
    <property type="protein sequence ID" value="BAE23319.1"/>
    <property type="molecule type" value="mRNA"/>
</dbReference>
<proteinExistence type="evidence at transcript level"/>
<reference evidence="1" key="2">
    <citation type="journal article" date="2000" name="Genome Res.">
        <title>Normalization and subtraction of cap-trapper-selected cDNAs to prepare full-length cDNA libraries for rapid discovery of new genes.</title>
        <authorList>
            <person name="Carninci P."/>
            <person name="Shibata Y."/>
            <person name="Hayatsu N."/>
            <person name="Sugahara Y."/>
            <person name="Shibata K."/>
            <person name="Itoh M."/>
            <person name="Konno H."/>
            <person name="Okazaki Y."/>
            <person name="Muramatsu M."/>
            <person name="Hayashizaki Y."/>
        </authorList>
    </citation>
    <scope>NUCLEOTIDE SEQUENCE</scope>
    <source>
        <strain evidence="1">C57BL/6J</strain>
        <tissue evidence="1">Cerebellum</tissue>
    </source>
</reference>
<gene>
    <name evidence="2" type="primary">Gm19409</name>
</gene>
<reference evidence="1" key="1">
    <citation type="journal article" date="1999" name="Methods Enzymol.">
        <title>High-efficiency full-length cDNA cloning.</title>
        <authorList>
            <person name="Carninci P."/>
            <person name="Hayashizaki Y."/>
        </authorList>
    </citation>
    <scope>NUCLEOTIDE SEQUENCE</scope>
    <source>
        <strain evidence="1">C57BL/6J</strain>
        <tissue evidence="1">Cerebellum</tissue>
    </source>
</reference>
<dbReference type="AlphaFoldDB" id="Q3UVF0"/>
<reference evidence="1" key="3">
    <citation type="journal article" date="2000" name="Genome Res.">
        <title>RIKEN integrated sequence analysis (RISA) system--384-format sequencing pipeline with 384 multicapillary sequencer.</title>
        <authorList>
            <person name="Shibata K."/>
            <person name="Itoh M."/>
            <person name="Aizawa K."/>
            <person name="Nagaoka S."/>
            <person name="Sasaki N."/>
            <person name="Carninci P."/>
            <person name="Konno H."/>
            <person name="Akiyama J."/>
            <person name="Nishi K."/>
            <person name="Kitsunai T."/>
            <person name="Tashiro H."/>
            <person name="Itoh M."/>
            <person name="Sumi N."/>
            <person name="Ishii Y."/>
            <person name="Nakamura S."/>
            <person name="Hazama M."/>
            <person name="Nishine T."/>
            <person name="Harada A."/>
            <person name="Yamamoto R."/>
            <person name="Matsumoto H."/>
            <person name="Sakaguchi S."/>
            <person name="Ikegami T."/>
            <person name="Kashiwagi K."/>
            <person name="Fujiwake S."/>
            <person name="Inoue K."/>
            <person name="Togawa Y."/>
            <person name="Izawa M."/>
            <person name="Ohara E."/>
            <person name="Watahiki M."/>
            <person name="Yoneda Y."/>
            <person name="Ishikawa T."/>
            <person name="Ozawa K."/>
            <person name="Tanaka T."/>
            <person name="Matsuura S."/>
            <person name="Kawai J."/>
            <person name="Okazaki Y."/>
            <person name="Muramatsu M."/>
            <person name="Inoue Y."/>
            <person name="Kira A."/>
            <person name="Hayashizaki Y."/>
        </authorList>
    </citation>
    <scope>NUCLEOTIDE SEQUENCE</scope>
    <source>
        <strain evidence="1">C57BL/6J</strain>
        <tissue evidence="1">Cerebellum</tissue>
    </source>
</reference>
<evidence type="ECO:0000313" key="2">
    <source>
        <dbReference type="MGI" id="MGI:5011594"/>
    </source>
</evidence>
<reference evidence="1" key="4">
    <citation type="journal article" date="2001" name="Nature">
        <title>Functional annotation of a full-length mouse cDNA collection.</title>
        <authorList>
            <consortium name="The RIKEN Genome Exploration Research Group Phase II Team and the FANTOM Consortium"/>
        </authorList>
    </citation>
    <scope>NUCLEOTIDE SEQUENCE</scope>
    <source>
        <strain evidence="1">C57BL/6J</strain>
        <tissue evidence="1">Cerebellum</tissue>
    </source>
</reference>
<dbReference type="AGR" id="MGI:5011594"/>